<dbReference type="GO" id="GO:0006508">
    <property type="term" value="P:proteolysis"/>
    <property type="evidence" value="ECO:0007669"/>
    <property type="project" value="UniProtKB-KW"/>
</dbReference>
<keyword evidence="4 8" id="KW-0812">Transmembrane</keyword>
<dbReference type="InterPro" id="IPR019127">
    <property type="entry name" value="Exosortase"/>
</dbReference>
<feature type="transmembrane region" description="Helical" evidence="8">
    <location>
        <begin position="207"/>
        <end position="232"/>
    </location>
</feature>
<proteinExistence type="predicted"/>
<protein>
    <recommendedName>
        <fullName evidence="10">Archaeosortase A</fullName>
    </recommendedName>
</protein>
<dbReference type="GO" id="GO:0008233">
    <property type="term" value="F:peptidase activity"/>
    <property type="evidence" value="ECO:0007669"/>
    <property type="project" value="UniProtKB-KW"/>
</dbReference>
<evidence type="ECO:0000313" key="9">
    <source>
        <dbReference type="EMBL" id="ABZ08166.1"/>
    </source>
</evidence>
<evidence type="ECO:0000256" key="7">
    <source>
        <dbReference type="ARBA" id="ARBA00023136"/>
    </source>
</evidence>
<dbReference type="Pfam" id="PF09721">
    <property type="entry name" value="Exosortase_EpsH"/>
    <property type="match status" value="1"/>
</dbReference>
<feature type="transmembrane region" description="Helical" evidence="8">
    <location>
        <begin position="113"/>
        <end position="133"/>
    </location>
</feature>
<evidence type="ECO:0008006" key="10">
    <source>
        <dbReference type="Google" id="ProtNLM"/>
    </source>
</evidence>
<keyword evidence="3" id="KW-0645">Protease</keyword>
<dbReference type="InterPro" id="IPR014522">
    <property type="entry name" value="ArtA"/>
</dbReference>
<feature type="transmembrane region" description="Helical" evidence="8">
    <location>
        <begin position="83"/>
        <end position="101"/>
    </location>
</feature>
<comment type="subcellular location">
    <subcellularLocation>
        <location evidence="1">Cell membrane</location>
        <topology evidence="1">Multi-pass membrane protein</topology>
    </subcellularLocation>
</comment>
<keyword evidence="7 8" id="KW-0472">Membrane</keyword>
<feature type="transmembrane region" description="Helical" evidence="8">
    <location>
        <begin position="244"/>
        <end position="266"/>
    </location>
</feature>
<evidence type="ECO:0000256" key="8">
    <source>
        <dbReference type="SAM" id="Phobius"/>
    </source>
</evidence>
<organism evidence="9">
    <name type="scientific">uncultured marine microorganism HF4000_APKG2H5</name>
    <dbReference type="NCBI Taxonomy" id="455545"/>
    <lineage>
        <taxon>unclassified sequences</taxon>
        <taxon>environmental samples</taxon>
    </lineage>
</organism>
<feature type="transmembrane region" description="Helical" evidence="8">
    <location>
        <begin position="286"/>
        <end position="307"/>
    </location>
</feature>
<dbReference type="EMBL" id="EU016623">
    <property type="protein sequence ID" value="ABZ08166.1"/>
    <property type="molecule type" value="Genomic_DNA"/>
</dbReference>
<reference evidence="9" key="1">
    <citation type="journal article" date="2008" name="ISME J.">
        <title>Genomic patterns of recombination, clonal divergence and environment in marine microbial populations.</title>
        <authorList>
            <person name="Konstantinidis K.T."/>
            <person name="Delong E.F."/>
        </authorList>
    </citation>
    <scope>NUCLEOTIDE SEQUENCE</scope>
</reference>
<evidence type="ECO:0000256" key="1">
    <source>
        <dbReference type="ARBA" id="ARBA00004651"/>
    </source>
</evidence>
<evidence type="ECO:0000256" key="4">
    <source>
        <dbReference type="ARBA" id="ARBA00022692"/>
    </source>
</evidence>
<gene>
    <name evidence="9" type="ORF">ALOHA_HF4000APKG2H5ctg1g12</name>
</gene>
<evidence type="ECO:0000256" key="3">
    <source>
        <dbReference type="ARBA" id="ARBA00022670"/>
    </source>
</evidence>
<dbReference type="NCBIfam" id="TIGR04178">
    <property type="entry name" value="exo_archaeo"/>
    <property type="match status" value="1"/>
</dbReference>
<evidence type="ECO:0000256" key="2">
    <source>
        <dbReference type="ARBA" id="ARBA00022475"/>
    </source>
</evidence>
<keyword evidence="6 8" id="KW-1133">Transmembrane helix</keyword>
<dbReference type="AlphaFoldDB" id="B3T6F7"/>
<accession>B3T6F7</accession>
<keyword evidence="2" id="KW-1003">Cell membrane</keyword>
<dbReference type="InterPro" id="IPR026392">
    <property type="entry name" value="Exo/Archaeosortase_dom"/>
</dbReference>
<evidence type="ECO:0000256" key="5">
    <source>
        <dbReference type="ARBA" id="ARBA00022801"/>
    </source>
</evidence>
<dbReference type="NCBIfam" id="TIGR04125">
    <property type="entry name" value="exosort_PGF_TRM"/>
    <property type="match status" value="1"/>
</dbReference>
<feature type="transmembrane region" description="Helical" evidence="8">
    <location>
        <begin position="52"/>
        <end position="71"/>
    </location>
</feature>
<sequence>MMGGNTSMQEPLALLVGMISDSLGIADVSVQLMICALGAITLGVGFHLRSEWYAPYSSAFGWTAMGLFLYLQSAHYVEISDPVLVVMTAGALPIGIAMGVWEIRNWNEAPEALVWFRGCVVWAVVPYYLVYSIPMLNMGFVYATAWNTEMLLEFAGLGSYQMAPMMVDLYGTGEIPLSEWDGNRWIMSEPLGENGFFIPLEHADGTVVSVSFILACSALQSMIVFVGAIVALSSVPWNRRIRALFIALPTIHVLNVFRNAGIVWLTDNYVGWTFMGLGMFDFTHSYAAKFGSLFAMFLMALALFDLLPELHRHIIRLLQPVMKGLGMDKPKADSA</sequence>
<evidence type="ECO:0000256" key="6">
    <source>
        <dbReference type="ARBA" id="ARBA00022989"/>
    </source>
</evidence>
<dbReference type="GO" id="GO:0005886">
    <property type="term" value="C:plasma membrane"/>
    <property type="evidence" value="ECO:0007669"/>
    <property type="project" value="UniProtKB-SubCell"/>
</dbReference>
<name>B3T6F7_9ZZZZ</name>
<keyword evidence="5" id="KW-0378">Hydrolase</keyword>
<feature type="transmembrane region" description="Helical" evidence="8">
    <location>
        <begin position="12"/>
        <end position="40"/>
    </location>
</feature>